<evidence type="ECO:0000313" key="2">
    <source>
        <dbReference type="Proteomes" id="UP000053732"/>
    </source>
</evidence>
<name>A0A0G4P1E7_PENC3</name>
<protein>
    <submittedName>
        <fullName evidence="1">Str. FM013</fullName>
    </submittedName>
</protein>
<dbReference type="Proteomes" id="UP000053732">
    <property type="component" value="Unassembled WGS sequence"/>
</dbReference>
<proteinExistence type="predicted"/>
<gene>
    <name evidence="1" type="ORF">PCAMFM013_S004g000087</name>
</gene>
<sequence length="73" mass="8475">MEDGNHTPLPVQKLEISRNPAPKCEKIQGSMQLSFEDIHLRPKGPNDTDFVISHQDIESLAHRVWHQQDKQDY</sequence>
<dbReference type="AlphaFoldDB" id="A0A0G4P1E7"/>
<dbReference type="EMBL" id="HG793137">
    <property type="protein sequence ID" value="CRL20147.1"/>
    <property type="molecule type" value="Genomic_DNA"/>
</dbReference>
<evidence type="ECO:0000313" key="1">
    <source>
        <dbReference type="EMBL" id="CRL20147.1"/>
    </source>
</evidence>
<accession>A0A0G4P1E7</accession>
<organism evidence="1 2">
    <name type="scientific">Penicillium camemberti (strain FM 013)</name>
    <dbReference type="NCBI Taxonomy" id="1429867"/>
    <lineage>
        <taxon>Eukaryota</taxon>
        <taxon>Fungi</taxon>
        <taxon>Dikarya</taxon>
        <taxon>Ascomycota</taxon>
        <taxon>Pezizomycotina</taxon>
        <taxon>Eurotiomycetes</taxon>
        <taxon>Eurotiomycetidae</taxon>
        <taxon>Eurotiales</taxon>
        <taxon>Aspergillaceae</taxon>
        <taxon>Penicillium</taxon>
    </lineage>
</organism>
<reference evidence="1 2" key="1">
    <citation type="journal article" date="2014" name="Nat. Commun.">
        <title>Multiple recent horizontal transfers of a large genomic region in cheese making fungi.</title>
        <authorList>
            <person name="Cheeseman K."/>
            <person name="Ropars J."/>
            <person name="Renault P."/>
            <person name="Dupont J."/>
            <person name="Gouzy J."/>
            <person name="Branca A."/>
            <person name="Abraham A.L."/>
            <person name="Ceppi M."/>
            <person name="Conseiller E."/>
            <person name="Debuchy R."/>
            <person name="Malagnac F."/>
            <person name="Goarin A."/>
            <person name="Silar P."/>
            <person name="Lacoste S."/>
            <person name="Sallet E."/>
            <person name="Bensimon A."/>
            <person name="Giraud T."/>
            <person name="Brygoo Y."/>
        </authorList>
    </citation>
    <scope>NUCLEOTIDE SEQUENCE [LARGE SCALE GENOMIC DNA]</scope>
    <source>
        <strain evidence="2">FM 013</strain>
    </source>
</reference>
<keyword evidence="2" id="KW-1185">Reference proteome</keyword>